<dbReference type="Pfam" id="PF14478">
    <property type="entry name" value="DUF4430"/>
    <property type="match status" value="1"/>
</dbReference>
<dbReference type="EMBL" id="LSZW01000063">
    <property type="protein sequence ID" value="KXK64783.1"/>
    <property type="molecule type" value="Genomic_DNA"/>
</dbReference>
<accession>A0A136Q292</accession>
<evidence type="ECO:0000259" key="3">
    <source>
        <dbReference type="Pfam" id="PF14478"/>
    </source>
</evidence>
<dbReference type="InterPro" id="IPR027954">
    <property type="entry name" value="Transcobalamin-like_C"/>
</dbReference>
<name>A0A136Q292_9FIRM</name>
<proteinExistence type="predicted"/>
<feature type="chain" id="PRO_5039221725" description="Transcobalamin-like C-terminal domain-containing protein" evidence="2">
    <location>
        <begin position="25"/>
        <end position="241"/>
    </location>
</feature>
<dbReference type="PATRIC" id="fig|626937.4.peg.2000"/>
<dbReference type="SMR" id="A0A136Q292"/>
<sequence>MKKFWSILLAGLLCIGMLAGCAPAEQQAQASGLAPEATVEQTGRPSVPESAVVSPSPSAALPPPAEESGPAAGGTGIGASSAKGKNTGTSAVKEPESGTPDGTDGAAASTPEQAGTPEFAPQQPETITCTIAIDCKAALDVEPDLANAVSSGGTILGGKTVTLDPGATVYDALRATGVTFSGKSYISSINSISEGDCGPQSGWMYSVNGDYPGVGCTKYTLSDGDSIRWRYTCNMGADIGA</sequence>
<dbReference type="Gene3D" id="2.170.130.30">
    <property type="match status" value="1"/>
</dbReference>
<feature type="signal peptide" evidence="2">
    <location>
        <begin position="1"/>
        <end position="24"/>
    </location>
</feature>
<organism evidence="4 5">
    <name type="scientific">Christensenella minuta</name>
    <dbReference type="NCBI Taxonomy" id="626937"/>
    <lineage>
        <taxon>Bacteria</taxon>
        <taxon>Bacillati</taxon>
        <taxon>Bacillota</taxon>
        <taxon>Clostridia</taxon>
        <taxon>Christensenellales</taxon>
        <taxon>Christensenellaceae</taxon>
        <taxon>Christensenella</taxon>
    </lineage>
</organism>
<dbReference type="Proteomes" id="UP000070366">
    <property type="component" value="Unassembled WGS sequence"/>
</dbReference>
<dbReference type="KEGG" id="cmiu:B1H56_05130"/>
<dbReference type="OrthoDB" id="2356646at2"/>
<protein>
    <recommendedName>
        <fullName evidence="3">Transcobalamin-like C-terminal domain-containing protein</fullName>
    </recommendedName>
</protein>
<feature type="domain" description="Transcobalamin-like C-terminal" evidence="3">
    <location>
        <begin position="166"/>
        <end position="232"/>
    </location>
</feature>
<dbReference type="RefSeq" id="WP_066518222.1">
    <property type="nucleotide sequence ID" value="NZ_CABMOF010000001.1"/>
</dbReference>
<gene>
    <name evidence="4" type="ORF">HMPREF3293_02023</name>
</gene>
<dbReference type="PROSITE" id="PS51257">
    <property type="entry name" value="PROKAR_LIPOPROTEIN"/>
    <property type="match status" value="1"/>
</dbReference>
<keyword evidence="2" id="KW-0732">Signal</keyword>
<keyword evidence="5" id="KW-1185">Reference proteome</keyword>
<feature type="compositionally biased region" description="Low complexity" evidence="1">
    <location>
        <begin position="45"/>
        <end position="59"/>
    </location>
</feature>
<reference evidence="4 5" key="1">
    <citation type="submission" date="2016-02" db="EMBL/GenBank/DDBJ databases">
        <authorList>
            <person name="Wen L."/>
            <person name="He K."/>
            <person name="Yang H."/>
        </authorList>
    </citation>
    <scope>NUCLEOTIDE SEQUENCE [LARGE SCALE GENOMIC DNA]</scope>
    <source>
        <strain evidence="4 5">DSM 22607</strain>
    </source>
</reference>
<evidence type="ECO:0000313" key="4">
    <source>
        <dbReference type="EMBL" id="KXK64783.1"/>
    </source>
</evidence>
<dbReference type="AlphaFoldDB" id="A0A136Q292"/>
<evidence type="ECO:0000256" key="2">
    <source>
        <dbReference type="SAM" id="SignalP"/>
    </source>
</evidence>
<feature type="region of interest" description="Disordered" evidence="1">
    <location>
        <begin position="32"/>
        <end position="124"/>
    </location>
</feature>
<evidence type="ECO:0000313" key="5">
    <source>
        <dbReference type="Proteomes" id="UP000070366"/>
    </source>
</evidence>
<comment type="caution">
    <text evidence="4">The sequence shown here is derived from an EMBL/GenBank/DDBJ whole genome shotgun (WGS) entry which is preliminary data.</text>
</comment>
<dbReference type="STRING" id="626937.HMPREF3293_02023"/>
<evidence type="ECO:0000256" key="1">
    <source>
        <dbReference type="SAM" id="MobiDB-lite"/>
    </source>
</evidence>